<feature type="transmembrane region" description="Helical" evidence="1">
    <location>
        <begin position="257"/>
        <end position="276"/>
    </location>
</feature>
<evidence type="ECO:0008006" key="4">
    <source>
        <dbReference type="Google" id="ProtNLM"/>
    </source>
</evidence>
<feature type="transmembrane region" description="Helical" evidence="1">
    <location>
        <begin position="175"/>
        <end position="192"/>
    </location>
</feature>
<dbReference type="EMBL" id="DMZY01000042">
    <property type="protein sequence ID" value="HAV91816.1"/>
    <property type="molecule type" value="Genomic_DNA"/>
</dbReference>
<dbReference type="Proteomes" id="UP000264062">
    <property type="component" value="Unassembled WGS sequence"/>
</dbReference>
<gene>
    <name evidence="2" type="ORF">DCW38_01365</name>
</gene>
<dbReference type="AlphaFoldDB" id="A0A350H8F0"/>
<name>A0A350H8F0_UNCW3</name>
<feature type="transmembrane region" description="Helical" evidence="1">
    <location>
        <begin position="297"/>
        <end position="314"/>
    </location>
</feature>
<feature type="transmembrane region" description="Helical" evidence="1">
    <location>
        <begin position="57"/>
        <end position="75"/>
    </location>
</feature>
<comment type="caution">
    <text evidence="2">The sequence shown here is derived from an EMBL/GenBank/DDBJ whole genome shotgun (WGS) entry which is preliminary data.</text>
</comment>
<dbReference type="PANTHER" id="PTHR39556:SF1">
    <property type="entry name" value="PROTEIN, PUTATIVE-RELATED"/>
    <property type="match status" value="1"/>
</dbReference>
<evidence type="ECO:0000256" key="1">
    <source>
        <dbReference type="SAM" id="Phobius"/>
    </source>
</evidence>
<feature type="transmembrane region" description="Helical" evidence="1">
    <location>
        <begin position="379"/>
        <end position="400"/>
    </location>
</feature>
<protein>
    <recommendedName>
        <fullName evidence="4">DUF401 family protein</fullName>
    </recommendedName>
</protein>
<evidence type="ECO:0000313" key="3">
    <source>
        <dbReference type="Proteomes" id="UP000264062"/>
    </source>
</evidence>
<feature type="transmembrane region" description="Helical" evidence="1">
    <location>
        <begin position="234"/>
        <end position="251"/>
    </location>
</feature>
<keyword evidence="1" id="KW-0812">Transmembrane</keyword>
<proteinExistence type="predicted"/>
<sequence length="402" mass="44901">MIILKLASVILLIIFLLRIKVSMGLSLISASVAIGLLFFSRKYDIPVVMAKSLSSYMTIKTAVIVYGVLLLSYLMKARQVDRMVAGLSHLFKNVKYAIIVPPMLIGLLPMPGGAMLPAPIIESMSGPLNLSPEKKTFINYWFRHIWEYFWPLYPGLILTASILQISIKSIMFHQFYLTILALVIGMVFLSSVKNKTDKTIKPNAWKGLISLAMSVSPILLMIILIIATPIREDVIVMSVAFAYLLLQRTSLKEKLKSLWKSFSLDTMLLIVGVMVFKDFLNESSSLNAIVGLIPREGYAMYAILILIPFLIGFLTGINQAYVGIVLPILVAFISVNGVVDFSKLAIFYTSGFTGVLLSPVHLCLSLTKEYFHAEWSRVYKILIPASMPILIIPILVHFIFKI</sequence>
<accession>A0A350H8F0</accession>
<organism evidence="2 3">
    <name type="scientific">candidate division WOR-3 bacterium</name>
    <dbReference type="NCBI Taxonomy" id="2052148"/>
    <lineage>
        <taxon>Bacteria</taxon>
        <taxon>Bacteria division WOR-3</taxon>
    </lineage>
</organism>
<evidence type="ECO:0000313" key="2">
    <source>
        <dbReference type="EMBL" id="HAV91816.1"/>
    </source>
</evidence>
<feature type="transmembrane region" description="Helical" evidence="1">
    <location>
        <begin position="96"/>
        <end position="121"/>
    </location>
</feature>
<dbReference type="Pfam" id="PF04165">
    <property type="entry name" value="DUF401"/>
    <property type="match status" value="1"/>
</dbReference>
<keyword evidence="1" id="KW-1133">Transmembrane helix</keyword>
<reference evidence="2 3" key="1">
    <citation type="journal article" date="2018" name="Nat. Biotechnol.">
        <title>A standardized bacterial taxonomy based on genome phylogeny substantially revises the tree of life.</title>
        <authorList>
            <person name="Parks D.H."/>
            <person name="Chuvochina M."/>
            <person name="Waite D.W."/>
            <person name="Rinke C."/>
            <person name="Skarshewski A."/>
            <person name="Chaumeil P.A."/>
            <person name="Hugenholtz P."/>
        </authorList>
    </citation>
    <scope>NUCLEOTIDE SEQUENCE [LARGE SCALE GENOMIC DNA]</scope>
    <source>
        <strain evidence="2">UBA9956</strain>
    </source>
</reference>
<keyword evidence="1" id="KW-0472">Membrane</keyword>
<feature type="transmembrane region" description="Helical" evidence="1">
    <location>
        <begin position="204"/>
        <end position="227"/>
    </location>
</feature>
<dbReference type="InterPro" id="IPR007294">
    <property type="entry name" value="DUF401"/>
</dbReference>
<dbReference type="PANTHER" id="PTHR39556">
    <property type="entry name" value="PROTEIN, PUTATIVE-RELATED"/>
    <property type="match status" value="1"/>
</dbReference>
<feature type="transmembrane region" description="Helical" evidence="1">
    <location>
        <begin position="346"/>
        <end position="367"/>
    </location>
</feature>
<feature type="transmembrane region" description="Helical" evidence="1">
    <location>
        <begin position="320"/>
        <end position="339"/>
    </location>
</feature>